<dbReference type="InterPro" id="IPR002711">
    <property type="entry name" value="HNH"/>
</dbReference>
<evidence type="ECO:0000256" key="1">
    <source>
        <dbReference type="ARBA" id="ARBA00022741"/>
    </source>
</evidence>
<keyword evidence="3" id="KW-0347">Helicase</keyword>
<feature type="domain" description="HNH" evidence="5">
    <location>
        <begin position="99"/>
        <end position="134"/>
    </location>
</feature>
<evidence type="ECO:0000256" key="4">
    <source>
        <dbReference type="ARBA" id="ARBA00022840"/>
    </source>
</evidence>
<dbReference type="GO" id="GO:0016787">
    <property type="term" value="F:hydrolase activity"/>
    <property type="evidence" value="ECO:0007669"/>
    <property type="project" value="UniProtKB-KW"/>
</dbReference>
<evidence type="ECO:0000259" key="5">
    <source>
        <dbReference type="Pfam" id="PF01844"/>
    </source>
</evidence>
<dbReference type="PANTHER" id="PTHR45766">
    <property type="entry name" value="DNA ANNEALING HELICASE AND ENDONUCLEASE ZRANB3 FAMILY MEMBER"/>
    <property type="match status" value="1"/>
</dbReference>
<dbReference type="GO" id="GO:0004519">
    <property type="term" value="F:endonuclease activity"/>
    <property type="evidence" value="ECO:0007669"/>
    <property type="project" value="InterPro"/>
</dbReference>
<evidence type="ECO:0000256" key="3">
    <source>
        <dbReference type="ARBA" id="ARBA00022806"/>
    </source>
</evidence>
<organism evidence="6 7">
    <name type="scientific">Nematostella vectensis</name>
    <name type="common">Starlet sea anemone</name>
    <dbReference type="NCBI Taxonomy" id="45351"/>
    <lineage>
        <taxon>Eukaryota</taxon>
        <taxon>Metazoa</taxon>
        <taxon>Cnidaria</taxon>
        <taxon>Anthozoa</taxon>
        <taxon>Hexacorallia</taxon>
        <taxon>Actiniaria</taxon>
        <taxon>Edwardsiidae</taxon>
        <taxon>Nematostella</taxon>
    </lineage>
</organism>
<evidence type="ECO:0000313" key="6">
    <source>
        <dbReference type="EMBL" id="EDO45535.1"/>
    </source>
</evidence>
<dbReference type="Proteomes" id="UP000001593">
    <property type="component" value="Unassembled WGS sequence"/>
</dbReference>
<reference evidence="6 7" key="1">
    <citation type="journal article" date="2007" name="Science">
        <title>Sea anemone genome reveals ancestral eumetazoan gene repertoire and genomic organization.</title>
        <authorList>
            <person name="Putnam N.H."/>
            <person name="Srivastava M."/>
            <person name="Hellsten U."/>
            <person name="Dirks B."/>
            <person name="Chapman J."/>
            <person name="Salamov A."/>
            <person name="Terry A."/>
            <person name="Shapiro H."/>
            <person name="Lindquist E."/>
            <person name="Kapitonov V.V."/>
            <person name="Jurka J."/>
            <person name="Genikhovich G."/>
            <person name="Grigoriev I.V."/>
            <person name="Lucas S.M."/>
            <person name="Steele R.E."/>
            <person name="Finnerty J.R."/>
            <person name="Technau U."/>
            <person name="Martindale M.Q."/>
            <person name="Rokhsar D.S."/>
        </authorList>
    </citation>
    <scope>NUCLEOTIDE SEQUENCE [LARGE SCALE GENOMIC DNA]</scope>
    <source>
        <strain evidence="7">CH2 X CH6</strain>
    </source>
</reference>
<evidence type="ECO:0000256" key="2">
    <source>
        <dbReference type="ARBA" id="ARBA00022801"/>
    </source>
</evidence>
<dbReference type="AlphaFoldDB" id="A7RSX3"/>
<dbReference type="PANTHER" id="PTHR45766:SF3">
    <property type="entry name" value="DNA ANNEALING HELICASE AND ENDONUCLEASE ZRANB3"/>
    <property type="match status" value="1"/>
</dbReference>
<dbReference type="Pfam" id="PF01844">
    <property type="entry name" value="HNH"/>
    <property type="match status" value="1"/>
</dbReference>
<gene>
    <name evidence="6" type="ORF">NEMVEDRAFT_v1g201649</name>
</gene>
<dbReference type="InterPro" id="IPR003615">
    <property type="entry name" value="HNH_nuc"/>
</dbReference>
<keyword evidence="7" id="KW-1185">Reference proteome</keyword>
<dbReference type="STRING" id="45351.A7RSX3"/>
<accession>A7RSX3</accession>
<dbReference type="EMBL" id="DS469535">
    <property type="protein sequence ID" value="EDO45535.1"/>
    <property type="molecule type" value="Genomic_DNA"/>
</dbReference>
<keyword evidence="4" id="KW-0067">ATP-binding</keyword>
<dbReference type="GO" id="GO:0004386">
    <property type="term" value="F:helicase activity"/>
    <property type="evidence" value="ECO:0007669"/>
    <property type="project" value="UniProtKB-KW"/>
</dbReference>
<name>A7RSX3_NEMVE</name>
<dbReference type="Gene3D" id="1.10.30.50">
    <property type="match status" value="1"/>
</dbReference>
<dbReference type="CDD" id="cd00085">
    <property type="entry name" value="HNHc"/>
    <property type="match status" value="1"/>
</dbReference>
<sequence>MEPREPPGMRAFVRMTASKIIRYNKQVYQIRVSGTSVRRNLFEAEHGVCQLCRLDAHALFQSVKAIPKKERRTFLETSQYKDLPPVNLNRMILEPKEGMFWEADHIQAVAEGGGECGMDNFRTLCIPCHRRVTADLLSKLKKKRKRLQVLDIPDISTFFHPQNT</sequence>
<keyword evidence="2" id="KW-0378">Hydrolase</keyword>
<dbReference type="PhylomeDB" id="A7RSX3"/>
<keyword evidence="1" id="KW-0547">Nucleotide-binding</keyword>
<dbReference type="GO" id="GO:0008270">
    <property type="term" value="F:zinc ion binding"/>
    <property type="evidence" value="ECO:0007669"/>
    <property type="project" value="InterPro"/>
</dbReference>
<dbReference type="GO" id="GO:0003676">
    <property type="term" value="F:nucleic acid binding"/>
    <property type="evidence" value="ECO:0007669"/>
    <property type="project" value="InterPro"/>
</dbReference>
<proteinExistence type="predicted"/>
<dbReference type="GO" id="GO:0005524">
    <property type="term" value="F:ATP binding"/>
    <property type="evidence" value="ECO:0007669"/>
    <property type="project" value="UniProtKB-KW"/>
</dbReference>
<protein>
    <recommendedName>
        <fullName evidence="5">HNH domain-containing protein</fullName>
    </recommendedName>
</protein>
<evidence type="ECO:0000313" key="7">
    <source>
        <dbReference type="Proteomes" id="UP000001593"/>
    </source>
</evidence>
<dbReference type="InParanoid" id="A7RSX3"/>
<dbReference type="HOGENOM" id="CLU_1620999_0_0_1"/>